<evidence type="ECO:0000313" key="6">
    <source>
        <dbReference type="EMBL" id="QDT07750.1"/>
    </source>
</evidence>
<dbReference type="PROSITE" id="PS51352">
    <property type="entry name" value="THIOREDOXIN_2"/>
    <property type="match status" value="1"/>
</dbReference>
<dbReference type="PROSITE" id="PS50222">
    <property type="entry name" value="EF_HAND_2"/>
    <property type="match status" value="1"/>
</dbReference>
<feature type="region of interest" description="Disordered" evidence="2">
    <location>
        <begin position="651"/>
        <end position="683"/>
    </location>
</feature>
<feature type="region of interest" description="Disordered" evidence="2">
    <location>
        <begin position="23"/>
        <end position="55"/>
    </location>
</feature>
<organism evidence="6 7">
    <name type="scientific">Rubripirellula lacrimiformis</name>
    <dbReference type="NCBI Taxonomy" id="1930273"/>
    <lineage>
        <taxon>Bacteria</taxon>
        <taxon>Pseudomonadati</taxon>
        <taxon>Planctomycetota</taxon>
        <taxon>Planctomycetia</taxon>
        <taxon>Pirellulales</taxon>
        <taxon>Pirellulaceae</taxon>
        <taxon>Rubripirellula</taxon>
    </lineage>
</organism>
<dbReference type="GO" id="GO:0005507">
    <property type="term" value="F:copper ion binding"/>
    <property type="evidence" value="ECO:0007669"/>
    <property type="project" value="InterPro"/>
</dbReference>
<keyword evidence="1" id="KW-1015">Disulfide bond</keyword>
<dbReference type="InterPro" id="IPR002048">
    <property type="entry name" value="EF_hand_dom"/>
</dbReference>
<dbReference type="SUPFAM" id="SSF49742">
    <property type="entry name" value="PHM/PNGase F"/>
    <property type="match status" value="2"/>
</dbReference>
<dbReference type="GO" id="GO:0005509">
    <property type="term" value="F:calcium ion binding"/>
    <property type="evidence" value="ECO:0007669"/>
    <property type="project" value="InterPro"/>
</dbReference>
<dbReference type="Pfam" id="PF13202">
    <property type="entry name" value="EF-hand_5"/>
    <property type="match status" value="2"/>
</dbReference>
<dbReference type="InterPro" id="IPR013740">
    <property type="entry name" value="Redoxin"/>
</dbReference>
<dbReference type="Pfam" id="PF03712">
    <property type="entry name" value="Cu2_monoox_C"/>
    <property type="match status" value="1"/>
</dbReference>
<dbReference type="Gene3D" id="1.10.238.10">
    <property type="entry name" value="EF-hand"/>
    <property type="match status" value="1"/>
</dbReference>
<name>A0A517NKU7_9BACT</name>
<dbReference type="InterPro" id="IPR014784">
    <property type="entry name" value="Cu2_ascorb_mOase-like_C"/>
</dbReference>
<dbReference type="InterPro" id="IPR011992">
    <property type="entry name" value="EF-hand-dom_pair"/>
</dbReference>
<evidence type="ECO:0000259" key="4">
    <source>
        <dbReference type="PROSITE" id="PS50222"/>
    </source>
</evidence>
<dbReference type="EMBL" id="CP036525">
    <property type="protein sequence ID" value="QDT07750.1"/>
    <property type="molecule type" value="Genomic_DNA"/>
</dbReference>
<evidence type="ECO:0000256" key="2">
    <source>
        <dbReference type="SAM" id="MobiDB-lite"/>
    </source>
</evidence>
<proteinExistence type="predicted"/>
<dbReference type="Gene3D" id="2.60.120.230">
    <property type="match status" value="1"/>
</dbReference>
<protein>
    <recommendedName>
        <fullName evidence="8">Thiol-disulfide oxidoreductase</fullName>
    </recommendedName>
</protein>
<dbReference type="InterPro" id="IPR047262">
    <property type="entry name" value="PRX-like1"/>
</dbReference>
<dbReference type="PANTHER" id="PTHR43640">
    <property type="entry name" value="OS07G0260300 PROTEIN"/>
    <property type="match status" value="1"/>
</dbReference>
<dbReference type="OrthoDB" id="9788721at2"/>
<evidence type="ECO:0000259" key="5">
    <source>
        <dbReference type="PROSITE" id="PS51352"/>
    </source>
</evidence>
<keyword evidence="3" id="KW-0732">Signal</keyword>
<dbReference type="SUPFAM" id="SSF52833">
    <property type="entry name" value="Thioredoxin-like"/>
    <property type="match status" value="1"/>
</dbReference>
<sequence precursor="true">MTVRAALPLLIAFIATASIGVQQPSAAQPPTSPDLSLAPVRQGPEPIQGGDHGVGKRVADATLTDLAGRPHSLGKLADQNRAVVIAMTSSSCPLSRKYLPTLVELSKQYGDDIAWVIVNPIATDQPDEMQAAAQQFDPDVIYGHDRDGKFAAGIGALTTTDVIVLDRSQTILYHGAIDDQYGFGYSIAAPRHRYLADALSAINQGQNPTVAATKAPGCTLSHDPQASATASDLTYHNRISRITQQHCVGCHRDGGVAPFPLVTFDDVSAHAAMIQQVVQGQTMPPWFAAKSANATDRSLSPWANDCSLAETEKRDLLDWLAGPMPEGDPNDAPQARQFTSDWQIGTPDAIFQFDDPQPVKATGVMPYKYVEVQTDIPEDKWVQAIEVKPGDRSVVHHVLVFAQGAGQKSDERDGFWGIYVPGNSSLIYPDGFAKRLPKQAKLRFQMHYTPNGTETTDRTSIGVVYAKHPPQHEVHVKGIYNDKINIPAGAKNHPEVATLPIPTDARVMGFLPHMHLRGKAARYELIRESETTTLLDIPRYDFNWQLLYRYREPLLLHPGDMIRFTSWYDNSDQNPANPDPTKTVRWGPQTFDEMQLGYVEYYLPGTQPGEANGKSALAGESGGRRDRGTVLFRRLDVNQDGVITKAEVRERMPNEPNAAGPIFDRLDMDSNGELTRSELEKLK</sequence>
<dbReference type="Gene3D" id="2.60.120.310">
    <property type="entry name" value="Copper type II, ascorbate-dependent monooxygenase, N-terminal domain"/>
    <property type="match status" value="1"/>
</dbReference>
<feature type="domain" description="EF-hand" evidence="4">
    <location>
        <begin position="623"/>
        <end position="658"/>
    </location>
</feature>
<feature type="domain" description="Thioredoxin" evidence="5">
    <location>
        <begin position="52"/>
        <end position="201"/>
    </location>
</feature>
<dbReference type="PANTHER" id="PTHR43640:SF1">
    <property type="entry name" value="THIOREDOXIN-DEPENDENT PEROXIREDOXIN"/>
    <property type="match status" value="1"/>
</dbReference>
<evidence type="ECO:0000256" key="1">
    <source>
        <dbReference type="ARBA" id="ARBA00023157"/>
    </source>
</evidence>
<dbReference type="InterPro" id="IPR036939">
    <property type="entry name" value="Cu2_ascorb_mOase_N_sf"/>
</dbReference>
<dbReference type="Gene3D" id="3.40.30.10">
    <property type="entry name" value="Glutaredoxin"/>
    <property type="match status" value="1"/>
</dbReference>
<dbReference type="InterPro" id="IPR036249">
    <property type="entry name" value="Thioredoxin-like_sf"/>
</dbReference>
<dbReference type="InterPro" id="IPR024548">
    <property type="entry name" value="Cu2_monoox_C"/>
</dbReference>
<evidence type="ECO:0000313" key="7">
    <source>
        <dbReference type="Proteomes" id="UP000318538"/>
    </source>
</evidence>
<dbReference type="InterPro" id="IPR013766">
    <property type="entry name" value="Thioredoxin_domain"/>
</dbReference>
<dbReference type="InterPro" id="IPR008977">
    <property type="entry name" value="PHM/PNGase_F_dom_sf"/>
</dbReference>
<feature type="signal peptide" evidence="3">
    <location>
        <begin position="1"/>
        <end position="17"/>
    </location>
</feature>
<dbReference type="Pfam" id="PF08534">
    <property type="entry name" value="Redoxin"/>
    <property type="match status" value="1"/>
</dbReference>
<gene>
    <name evidence="6" type="ORF">K227x_61780</name>
</gene>
<dbReference type="InterPro" id="IPR018247">
    <property type="entry name" value="EF_Hand_1_Ca_BS"/>
</dbReference>
<dbReference type="PROSITE" id="PS00018">
    <property type="entry name" value="EF_HAND_1"/>
    <property type="match status" value="2"/>
</dbReference>
<evidence type="ECO:0008006" key="8">
    <source>
        <dbReference type="Google" id="ProtNLM"/>
    </source>
</evidence>
<dbReference type="GO" id="GO:0016715">
    <property type="term" value="F:oxidoreductase activity, acting on paired donors, with incorporation or reduction of molecular oxygen, reduced ascorbate as one donor, and incorporation of one atom of oxygen"/>
    <property type="evidence" value="ECO:0007669"/>
    <property type="project" value="InterPro"/>
</dbReference>
<reference evidence="6 7" key="1">
    <citation type="submission" date="2019-02" db="EMBL/GenBank/DDBJ databases">
        <title>Deep-cultivation of Planctomycetes and their phenomic and genomic characterization uncovers novel biology.</title>
        <authorList>
            <person name="Wiegand S."/>
            <person name="Jogler M."/>
            <person name="Boedeker C."/>
            <person name="Pinto D."/>
            <person name="Vollmers J."/>
            <person name="Rivas-Marin E."/>
            <person name="Kohn T."/>
            <person name="Peeters S.H."/>
            <person name="Heuer A."/>
            <person name="Rast P."/>
            <person name="Oberbeckmann S."/>
            <person name="Bunk B."/>
            <person name="Jeske O."/>
            <person name="Meyerdierks A."/>
            <person name="Storesund J.E."/>
            <person name="Kallscheuer N."/>
            <person name="Luecker S."/>
            <person name="Lage O.M."/>
            <person name="Pohl T."/>
            <person name="Merkel B.J."/>
            <person name="Hornburger P."/>
            <person name="Mueller R.-W."/>
            <person name="Bruemmer F."/>
            <person name="Labrenz M."/>
            <person name="Spormann A.M."/>
            <person name="Op den Camp H."/>
            <person name="Overmann J."/>
            <person name="Amann R."/>
            <person name="Jetten M.S.M."/>
            <person name="Mascher T."/>
            <person name="Medema M.H."/>
            <person name="Devos D.P."/>
            <person name="Kaster A.-K."/>
            <person name="Ovreas L."/>
            <person name="Rohde M."/>
            <person name="Galperin M.Y."/>
            <person name="Jogler C."/>
        </authorList>
    </citation>
    <scope>NUCLEOTIDE SEQUENCE [LARGE SCALE GENOMIC DNA]</scope>
    <source>
        <strain evidence="6 7">K22_7</strain>
    </source>
</reference>
<dbReference type="KEGG" id="rlc:K227x_61780"/>
<keyword evidence="7" id="KW-1185">Reference proteome</keyword>
<accession>A0A517NKU7</accession>
<dbReference type="SUPFAM" id="SSF47473">
    <property type="entry name" value="EF-hand"/>
    <property type="match status" value="1"/>
</dbReference>
<evidence type="ECO:0000256" key="3">
    <source>
        <dbReference type="SAM" id="SignalP"/>
    </source>
</evidence>
<feature type="chain" id="PRO_5022100340" description="Thiol-disulfide oxidoreductase" evidence="3">
    <location>
        <begin position="18"/>
        <end position="683"/>
    </location>
</feature>
<dbReference type="RefSeq" id="WP_145176152.1">
    <property type="nucleotide sequence ID" value="NZ_CP036525.1"/>
</dbReference>
<dbReference type="Proteomes" id="UP000318538">
    <property type="component" value="Chromosome"/>
</dbReference>
<dbReference type="AlphaFoldDB" id="A0A517NKU7"/>